<evidence type="ECO:0000313" key="9">
    <source>
        <dbReference type="EMBL" id="KAK8930892.1"/>
    </source>
</evidence>
<evidence type="ECO:0000256" key="2">
    <source>
        <dbReference type="ARBA" id="ARBA00008035"/>
    </source>
</evidence>
<feature type="compositionally biased region" description="Polar residues" evidence="7">
    <location>
        <begin position="231"/>
        <end position="244"/>
    </location>
</feature>
<evidence type="ECO:0000256" key="1">
    <source>
        <dbReference type="ARBA" id="ARBA00004123"/>
    </source>
</evidence>
<dbReference type="PANTHER" id="PTHR14898">
    <property type="entry name" value="ENHANCER OF POLYCOMB"/>
    <property type="match status" value="1"/>
</dbReference>
<evidence type="ECO:0000256" key="7">
    <source>
        <dbReference type="SAM" id="MobiDB-lite"/>
    </source>
</evidence>
<gene>
    <name evidence="9" type="ORF">KSP39_PZI016380</name>
</gene>
<evidence type="ECO:0000256" key="3">
    <source>
        <dbReference type="ARBA" id="ARBA00023015"/>
    </source>
</evidence>
<evidence type="ECO:0000256" key="4">
    <source>
        <dbReference type="ARBA" id="ARBA00023163"/>
    </source>
</evidence>
<feature type="region of interest" description="Disordered" evidence="7">
    <location>
        <begin position="104"/>
        <end position="134"/>
    </location>
</feature>
<dbReference type="InterPro" id="IPR024943">
    <property type="entry name" value="Enhancer_polycomb"/>
</dbReference>
<comment type="similarity">
    <text evidence="2 6">Belongs to the enhancer of polycomb family.</text>
</comment>
<reference evidence="9 10" key="1">
    <citation type="journal article" date="2022" name="Nat. Plants">
        <title>Genomes of leafy and leafless Platanthera orchids illuminate the evolution of mycoheterotrophy.</title>
        <authorList>
            <person name="Li M.H."/>
            <person name="Liu K.W."/>
            <person name="Li Z."/>
            <person name="Lu H.C."/>
            <person name="Ye Q.L."/>
            <person name="Zhang D."/>
            <person name="Wang J.Y."/>
            <person name="Li Y.F."/>
            <person name="Zhong Z.M."/>
            <person name="Liu X."/>
            <person name="Yu X."/>
            <person name="Liu D.K."/>
            <person name="Tu X.D."/>
            <person name="Liu B."/>
            <person name="Hao Y."/>
            <person name="Liao X.Y."/>
            <person name="Jiang Y.T."/>
            <person name="Sun W.H."/>
            <person name="Chen J."/>
            <person name="Chen Y.Q."/>
            <person name="Ai Y."/>
            <person name="Zhai J.W."/>
            <person name="Wu S.S."/>
            <person name="Zhou Z."/>
            <person name="Hsiao Y.Y."/>
            <person name="Wu W.L."/>
            <person name="Chen Y.Y."/>
            <person name="Lin Y.F."/>
            <person name="Hsu J.L."/>
            <person name="Li C.Y."/>
            <person name="Wang Z.W."/>
            <person name="Zhao X."/>
            <person name="Zhong W.Y."/>
            <person name="Ma X.K."/>
            <person name="Ma L."/>
            <person name="Huang J."/>
            <person name="Chen G.Z."/>
            <person name="Huang M.Z."/>
            <person name="Huang L."/>
            <person name="Peng D.H."/>
            <person name="Luo Y.B."/>
            <person name="Zou S.Q."/>
            <person name="Chen S.P."/>
            <person name="Lan S."/>
            <person name="Tsai W.C."/>
            <person name="Van de Peer Y."/>
            <person name="Liu Z.J."/>
        </authorList>
    </citation>
    <scope>NUCLEOTIDE SEQUENCE [LARGE SCALE GENOMIC DNA]</scope>
    <source>
        <strain evidence="9">Lor287</strain>
    </source>
</reference>
<feature type="region of interest" description="Disordered" evidence="7">
    <location>
        <begin position="223"/>
        <end position="262"/>
    </location>
</feature>
<dbReference type="InterPro" id="IPR002999">
    <property type="entry name" value="Tudor"/>
</dbReference>
<keyword evidence="3 6" id="KW-0805">Transcription regulation</keyword>
<name>A0AAP0G0I4_9ASPA</name>
<dbReference type="Proteomes" id="UP001418222">
    <property type="component" value="Unassembled WGS sequence"/>
</dbReference>
<dbReference type="SMART" id="SM00333">
    <property type="entry name" value="TUDOR"/>
    <property type="match status" value="1"/>
</dbReference>
<protein>
    <recommendedName>
        <fullName evidence="6">Enhancer of polycomb-like protein</fullName>
    </recommendedName>
</protein>
<dbReference type="GO" id="GO:0035267">
    <property type="term" value="C:NuA4 histone acetyltransferase complex"/>
    <property type="evidence" value="ECO:0007669"/>
    <property type="project" value="InterPro"/>
</dbReference>
<evidence type="ECO:0000313" key="10">
    <source>
        <dbReference type="Proteomes" id="UP001418222"/>
    </source>
</evidence>
<feature type="domain" description="Tudor" evidence="8">
    <location>
        <begin position="366"/>
        <end position="425"/>
    </location>
</feature>
<feature type="compositionally biased region" description="Basic residues" evidence="7">
    <location>
        <begin position="250"/>
        <end position="261"/>
    </location>
</feature>
<feature type="region of interest" description="Disordered" evidence="7">
    <location>
        <begin position="434"/>
        <end position="454"/>
    </location>
</feature>
<evidence type="ECO:0000256" key="5">
    <source>
        <dbReference type="ARBA" id="ARBA00023242"/>
    </source>
</evidence>
<evidence type="ECO:0000259" key="8">
    <source>
        <dbReference type="SMART" id="SM00333"/>
    </source>
</evidence>
<keyword evidence="10" id="KW-1185">Reference proteome</keyword>
<dbReference type="Pfam" id="PF10513">
    <property type="entry name" value="EPL1"/>
    <property type="match status" value="1"/>
</dbReference>
<dbReference type="GO" id="GO:0006357">
    <property type="term" value="P:regulation of transcription by RNA polymerase II"/>
    <property type="evidence" value="ECO:0007669"/>
    <property type="project" value="InterPro"/>
</dbReference>
<dbReference type="EMBL" id="JBBWWQ010000014">
    <property type="protein sequence ID" value="KAK8930892.1"/>
    <property type="molecule type" value="Genomic_DNA"/>
</dbReference>
<sequence length="1537" mass="174785">MERSVEKADASDNRRKSKPLDSLNISVRESATPRARLRAKGGISIESSKSKVLKRKRNSFIENGAPSVEFRRKRSGKEVSLNSFINGSGKTTVRLGVSGLKANGSFSGVGKREKSSSSSGAPRPLKNARHNSHTVGNNFTLTLPSEENQFSCAGDLRNSNGLEVGIVISKRPRGVLRRKKRIQSFNYENEMVGASSRTKSNVDQLKNKLSSQPHIIKQKRKLTEFKEDGSTDNISLSGTRNGGNVDSVKATKRRSQGRKRNSLANYDSIRSSAGAFRDDDVDNLEQNAARMLSSRFDPSCAGFSHCMVGSSKPSKDSSFVSSQRNSNGFDAELNDKGRVLRPRNYGGRGFVRKRRHFYEVCSNNMDPYWVVKQRIRVFWPLDKCWYFGLVKGYDPITKMHHVKYDDRDEEWINLQNERFKLLLFPSELSNKFNHERSKNEVKKKNKKEKKGSMNDLSTGCLVETEPIISWLTRSSRRERPSTLGIIKTQRRILSASKGLPSTISKLSSLDGSVEYKNTENKVFLENSKLPFVYSRRRIRKDRGYLGNIIKSNSDHTGSSGPISLLVSVADIEWAMEEFYITVIPKVLTHVIVRLRLPIWDRGKIMHGSDNFLLCKSPFLFNYKLIQLLPLVRMEVGFMDNLGLKQFLFEGCLNRAVNFLCQTFRENYCQKNSHRLSTENMQLKKIRINMSNLNNNAQRLHFVVDSFLVGNSRWRYFENWLKQHCIRLKELCPEDHVKSLSIRCGRALVQPLKEIAPLEDRQKNKDKSNYFPVEESDQVSDITLDNFGSSSTVATDSKLSSSAHLRVETDALCLSDEDCLKSTHDCLSIEVNDVSRSVGYSDPAKCIKANGGEHSVKYNNLGKNSSDEAFPKDTRSYISEHLRSSFPDVTSSPDKSEGGCFSSSKTATIKALRRTRAEEGAIYRGIGDAHSETSLLWEMNEHAIHSPNATAPRSVWQHNRHSLVSPIAGSRSSLWSEDFIQSGFLSTTKKPRTHVSYPALSRGPDIKLKNRIHHRKGSLHKRLKTDLPRKASVGSEAHRSFQESLTCQANVLITAGDRGWRELGAEVVLDSDDQKDWKIVVRVSGITKFTYKAYHVLQPGIPNRYTHAMMWKGGKDWSLEFSDRNQWLLFKMMHGHCFNQNIRAASVKNIPIPGVRLIDDSDESFTGVPFVRTSLKYYQLDGTEVDIALDPSHVLYDMDSDDDKWVSNFKDSLDSNGSAMCEVSDDMFERVMDMFERVAYVNQCDFLSDEEISEYMADFGSFDIIKAIHEFWHEKRRKNRMPLIRQYQPPLWERYHQQLKEWEQSMLKLHCQVNECHEKTIASENPLEKPPMFAFCLKPRGLEANKGSKQRSHKKLMYNSHHSSFSREQDCGLHASGRRLNVSSVGDEKALVATPSYEGSHSTQWIPPSSNFSPRFFRNFSKKNGMHHSPWDHSATPLSSGERLKRNGVYRWNSDACEWPSSKQFQPDGVVRQQPDISEFRLRDASSAAQHASNMAKLKREKAQWLMHKADLALHKAVVAIMTADAIRTSQKELIGDD</sequence>
<dbReference type="GO" id="GO:0005634">
    <property type="term" value="C:nucleus"/>
    <property type="evidence" value="ECO:0007669"/>
    <property type="project" value="UniProtKB-SubCell"/>
</dbReference>
<evidence type="ECO:0000256" key="6">
    <source>
        <dbReference type="RuleBase" id="RU361124"/>
    </source>
</evidence>
<proteinExistence type="inferred from homology"/>
<keyword evidence="4 6" id="KW-0804">Transcription</keyword>
<dbReference type="Gene3D" id="2.30.30.140">
    <property type="match status" value="1"/>
</dbReference>
<accession>A0AAP0G0I4</accession>
<comment type="caution">
    <text evidence="9">The sequence shown here is derived from an EMBL/GenBank/DDBJ whole genome shotgun (WGS) entry which is preliminary data.</text>
</comment>
<keyword evidence="5 6" id="KW-0539">Nucleus</keyword>
<organism evidence="9 10">
    <name type="scientific">Platanthera zijinensis</name>
    <dbReference type="NCBI Taxonomy" id="2320716"/>
    <lineage>
        <taxon>Eukaryota</taxon>
        <taxon>Viridiplantae</taxon>
        <taxon>Streptophyta</taxon>
        <taxon>Embryophyta</taxon>
        <taxon>Tracheophyta</taxon>
        <taxon>Spermatophyta</taxon>
        <taxon>Magnoliopsida</taxon>
        <taxon>Liliopsida</taxon>
        <taxon>Asparagales</taxon>
        <taxon>Orchidaceae</taxon>
        <taxon>Orchidoideae</taxon>
        <taxon>Orchideae</taxon>
        <taxon>Orchidinae</taxon>
        <taxon>Platanthera</taxon>
    </lineage>
</organism>
<dbReference type="InterPro" id="IPR019542">
    <property type="entry name" value="Enhancer_polycomb-like_N"/>
</dbReference>
<dbReference type="FunFam" id="2.30.30.140:FF:000079">
    <property type="entry name" value="Enhancer of polycomb-like transcription factor protein"/>
    <property type="match status" value="1"/>
</dbReference>
<dbReference type="CDD" id="cd20404">
    <property type="entry name" value="Tudor_Agenet_AtEML-like"/>
    <property type="match status" value="1"/>
</dbReference>
<feature type="compositionally biased region" description="Basic and acidic residues" evidence="7">
    <location>
        <begin position="1"/>
        <end position="14"/>
    </location>
</feature>
<feature type="region of interest" description="Disordered" evidence="7">
    <location>
        <begin position="1"/>
        <end position="43"/>
    </location>
</feature>
<comment type="subcellular location">
    <subcellularLocation>
        <location evidence="1 6">Nucleus</location>
    </subcellularLocation>
</comment>